<comment type="caution">
    <text evidence="2">The sequence shown here is derived from an EMBL/GenBank/DDBJ whole genome shotgun (WGS) entry which is preliminary data.</text>
</comment>
<feature type="transmembrane region" description="Helical" evidence="1">
    <location>
        <begin position="111"/>
        <end position="134"/>
    </location>
</feature>
<dbReference type="OrthoDB" id="4559359at2"/>
<name>A0A6P2C6W6_9ACTN</name>
<reference evidence="2 3" key="1">
    <citation type="submission" date="2018-11" db="EMBL/GenBank/DDBJ databases">
        <title>Trebonia kvetii gen.nov., sp.nov., a novel acidophilic actinobacterium, and proposal of the new actinobacterial family Treboniaceae fam. nov.</title>
        <authorList>
            <person name="Rapoport D."/>
            <person name="Sagova-Mareckova M."/>
            <person name="Sedlacek I."/>
            <person name="Provaznik J."/>
            <person name="Kralova S."/>
            <person name="Pavlinic D."/>
            <person name="Benes V."/>
            <person name="Kopecky J."/>
        </authorList>
    </citation>
    <scope>NUCLEOTIDE SEQUENCE [LARGE SCALE GENOMIC DNA]</scope>
    <source>
        <strain evidence="2 3">15Tr583</strain>
    </source>
</reference>
<organism evidence="2 3">
    <name type="scientific">Trebonia kvetii</name>
    <dbReference type="NCBI Taxonomy" id="2480626"/>
    <lineage>
        <taxon>Bacteria</taxon>
        <taxon>Bacillati</taxon>
        <taxon>Actinomycetota</taxon>
        <taxon>Actinomycetes</taxon>
        <taxon>Streptosporangiales</taxon>
        <taxon>Treboniaceae</taxon>
        <taxon>Trebonia</taxon>
    </lineage>
</organism>
<proteinExistence type="predicted"/>
<keyword evidence="3" id="KW-1185">Reference proteome</keyword>
<keyword evidence="1" id="KW-0812">Transmembrane</keyword>
<protein>
    <recommendedName>
        <fullName evidence="4">DUF2178 domain-containing protein</fullName>
    </recommendedName>
</protein>
<evidence type="ECO:0000313" key="3">
    <source>
        <dbReference type="Proteomes" id="UP000460272"/>
    </source>
</evidence>
<dbReference type="AlphaFoldDB" id="A0A6P2C6W6"/>
<dbReference type="RefSeq" id="WP_145851937.1">
    <property type="nucleotide sequence ID" value="NZ_RPFW01000001.1"/>
</dbReference>
<feature type="transmembrane region" description="Helical" evidence="1">
    <location>
        <begin position="9"/>
        <end position="28"/>
    </location>
</feature>
<evidence type="ECO:0008006" key="4">
    <source>
        <dbReference type="Google" id="ProtNLM"/>
    </source>
</evidence>
<gene>
    <name evidence="2" type="ORF">EAS64_07730</name>
</gene>
<keyword evidence="1" id="KW-0472">Membrane</keyword>
<feature type="transmembrane region" description="Helical" evidence="1">
    <location>
        <begin position="86"/>
        <end position="105"/>
    </location>
</feature>
<feature type="transmembrane region" description="Helical" evidence="1">
    <location>
        <begin position="40"/>
        <end position="65"/>
    </location>
</feature>
<evidence type="ECO:0000256" key="1">
    <source>
        <dbReference type="SAM" id="Phobius"/>
    </source>
</evidence>
<accession>A0A6P2C6W6</accession>
<sequence length="142" mass="15138">MTHQEKRAWIMLVVSAAAYGVYAAVILSRAGGHPLVRVPYAAALLWTVGAAIGASVVAETALGVVNRGDSRLSDERDRQIGTLGDRVGSSFVVIGAVAAMLMAIAGWDRFWIANVIYLCFFLSAILGSVTKVIAYRTGVPQW</sequence>
<dbReference type="Proteomes" id="UP000460272">
    <property type="component" value="Unassembled WGS sequence"/>
</dbReference>
<dbReference type="EMBL" id="RPFW01000001">
    <property type="protein sequence ID" value="TVZ07182.1"/>
    <property type="molecule type" value="Genomic_DNA"/>
</dbReference>
<keyword evidence="1" id="KW-1133">Transmembrane helix</keyword>
<evidence type="ECO:0000313" key="2">
    <source>
        <dbReference type="EMBL" id="TVZ07182.1"/>
    </source>
</evidence>